<dbReference type="Proteomes" id="UP000712080">
    <property type="component" value="Unassembled WGS sequence"/>
</dbReference>
<evidence type="ECO:0000313" key="2">
    <source>
        <dbReference type="Proteomes" id="UP000712080"/>
    </source>
</evidence>
<dbReference type="InterPro" id="IPR032342">
    <property type="entry name" value="DUF4861"/>
</dbReference>
<protein>
    <submittedName>
        <fullName evidence="1">DUF4861 domain-containing protein</fullName>
    </submittedName>
</protein>
<sequence>MNCIGQNQQKSIVLRVENALDFSRKEIVEIPKSKLLSLPKNYIEKEVRVCKSGTSDCLVLQWVDTDSDGKNDALLFVAEVAAKSMAKFEISVNPDIKIPEPEAITFSRFVPERTDDYAWENDKVAFRVYGPDAQQRFEQKRENGTLSSGIDLWFKRTEKAVINKWYNGYTSDPMFYHKDHGEGYDPYHVGASRGTGGTGIWYQDSLYVSKNFVSYKTIAVGPLRTIFEVTYAPFSPFHVSETKRISLDLGSNFSRIEVTYKNDTKLPDYAVGITLHDKMGKTNIDLADGIFQHTESIDGNWVSEAIIMNPDAIETAFAHVSKTPDQSHLLIIAKPTGKLVYFAGFAWEKKRDFQSVSDWEKALKKQAQIQSDPLQLFFE</sequence>
<comment type="caution">
    <text evidence="1">The sequence shown here is derived from an EMBL/GenBank/DDBJ whole genome shotgun (WGS) entry which is preliminary data.</text>
</comment>
<dbReference type="AlphaFoldDB" id="A0A972FV67"/>
<dbReference type="Pfam" id="PF16153">
    <property type="entry name" value="DUF4861"/>
    <property type="match status" value="1"/>
</dbReference>
<keyword evidence="2" id="KW-1185">Reference proteome</keyword>
<organism evidence="1 2">
    <name type="scientific">Flavobacterium silvaticum</name>
    <dbReference type="NCBI Taxonomy" id="1852020"/>
    <lineage>
        <taxon>Bacteria</taxon>
        <taxon>Pseudomonadati</taxon>
        <taxon>Bacteroidota</taxon>
        <taxon>Flavobacteriia</taxon>
        <taxon>Flavobacteriales</taxon>
        <taxon>Flavobacteriaceae</taxon>
        <taxon>Flavobacterium</taxon>
    </lineage>
</organism>
<name>A0A972FV67_9FLAO</name>
<reference evidence="1" key="1">
    <citation type="submission" date="2020-02" db="EMBL/GenBank/DDBJ databases">
        <title>Flavobacterium sp. genome.</title>
        <authorList>
            <person name="Jung H.S."/>
            <person name="Baek J.H."/>
            <person name="Jeon C.O."/>
        </authorList>
    </citation>
    <scope>NUCLEOTIDE SEQUENCE</scope>
    <source>
        <strain evidence="1">SE-s28</strain>
    </source>
</reference>
<dbReference type="EMBL" id="JAAMPU010000106">
    <property type="protein sequence ID" value="NMH28657.1"/>
    <property type="molecule type" value="Genomic_DNA"/>
</dbReference>
<gene>
    <name evidence="1" type="ORF">G6047_11500</name>
</gene>
<dbReference type="RefSeq" id="WP_169527760.1">
    <property type="nucleotide sequence ID" value="NZ_JAAMPU010000106.1"/>
</dbReference>
<accession>A0A972FV67</accession>
<proteinExistence type="predicted"/>
<evidence type="ECO:0000313" key="1">
    <source>
        <dbReference type="EMBL" id="NMH28657.1"/>
    </source>
</evidence>